<evidence type="ECO:0000313" key="2">
    <source>
        <dbReference type="EMBL" id="KAL2912135.1"/>
    </source>
</evidence>
<dbReference type="EMBL" id="JADGIZ020000076">
    <property type="protein sequence ID" value="KAL2912135.1"/>
    <property type="molecule type" value="Genomic_DNA"/>
</dbReference>
<feature type="region of interest" description="Disordered" evidence="1">
    <location>
        <begin position="347"/>
        <end position="381"/>
    </location>
</feature>
<sequence length="381" mass="41694">MCIRAKAGPPPALDPPVLLHEQAAPFVREYRHIGAIIDDKLSFKPWLEHKRDVAKKIVGALTSVLANHRFSPNMRLRVFDGIVLGNVRCGIELFCDNKADIAMVQPAINAGLRTVFGVRPSAAVGPLLVESGIGSLAAISFAATMCLFNRACEKRTPIKLICHNPQVHNPCLTRKWCLSHCVRQQRRKYHAVRRLDLPVSSRDDLRKFVLARTLATSSRNDSTDRYPAAGFIQTAGFVHDPMFDQLRSRGVRLVAALRMNGLCTVRSALRIPGLLVNHPFAADGCIQCDGGITDVRPLAHLVLVCVSLRAARRQAGLDPLIDMPKEQDPQANDDAILTRLLGGASQGEAAPGQTWLGGDRTKHGFGTFTRSENSGQLSTTR</sequence>
<evidence type="ECO:0000256" key="1">
    <source>
        <dbReference type="SAM" id="MobiDB-lite"/>
    </source>
</evidence>
<proteinExistence type="predicted"/>
<organism evidence="2 3">
    <name type="scientific">Polyrhizophydium stewartii</name>
    <dbReference type="NCBI Taxonomy" id="2732419"/>
    <lineage>
        <taxon>Eukaryota</taxon>
        <taxon>Fungi</taxon>
        <taxon>Fungi incertae sedis</taxon>
        <taxon>Chytridiomycota</taxon>
        <taxon>Chytridiomycota incertae sedis</taxon>
        <taxon>Chytridiomycetes</taxon>
        <taxon>Rhizophydiales</taxon>
        <taxon>Rhizophydiales incertae sedis</taxon>
        <taxon>Polyrhizophydium</taxon>
    </lineage>
</organism>
<name>A0ABR4MXY0_9FUNG</name>
<comment type="caution">
    <text evidence="2">The sequence shown here is derived from an EMBL/GenBank/DDBJ whole genome shotgun (WGS) entry which is preliminary data.</text>
</comment>
<evidence type="ECO:0000313" key="3">
    <source>
        <dbReference type="Proteomes" id="UP001527925"/>
    </source>
</evidence>
<reference evidence="2 3" key="1">
    <citation type="submission" date="2023-09" db="EMBL/GenBank/DDBJ databases">
        <title>Pangenome analysis of Batrachochytrium dendrobatidis and related Chytrids.</title>
        <authorList>
            <person name="Yacoub M.N."/>
            <person name="Stajich J.E."/>
            <person name="James T.Y."/>
        </authorList>
    </citation>
    <scope>NUCLEOTIDE SEQUENCE [LARGE SCALE GENOMIC DNA]</scope>
    <source>
        <strain evidence="2 3">JEL0888</strain>
    </source>
</reference>
<gene>
    <name evidence="2" type="ORF">HK105_208413</name>
</gene>
<protein>
    <submittedName>
        <fullName evidence="2">Uncharacterized protein</fullName>
    </submittedName>
</protein>
<keyword evidence="3" id="KW-1185">Reference proteome</keyword>
<accession>A0ABR4MXY0</accession>
<feature type="compositionally biased region" description="Polar residues" evidence="1">
    <location>
        <begin position="368"/>
        <end position="381"/>
    </location>
</feature>
<dbReference type="Proteomes" id="UP001527925">
    <property type="component" value="Unassembled WGS sequence"/>
</dbReference>